<dbReference type="PANTHER" id="PTHR30258:SF1">
    <property type="entry name" value="PROTEIN TRANSPORT PROTEIN HOFB HOMOLOG"/>
    <property type="match status" value="1"/>
</dbReference>
<keyword evidence="2" id="KW-0547">Nucleotide-binding</keyword>
<keyword evidence="3" id="KW-0067">ATP-binding</keyword>
<dbReference type="InterPro" id="IPR007831">
    <property type="entry name" value="T2SS_GspE_N"/>
</dbReference>
<dbReference type="Gene3D" id="3.40.50.300">
    <property type="entry name" value="P-loop containing nucleotide triphosphate hydrolases"/>
    <property type="match status" value="1"/>
</dbReference>
<dbReference type="Pfam" id="PF00437">
    <property type="entry name" value="T2SSE"/>
    <property type="match status" value="1"/>
</dbReference>
<dbReference type="EMBL" id="JBHSMQ010000010">
    <property type="protein sequence ID" value="MFC5457423.1"/>
    <property type="molecule type" value="Genomic_DNA"/>
</dbReference>
<keyword evidence="6" id="KW-1185">Reference proteome</keyword>
<dbReference type="SMART" id="SM00382">
    <property type="entry name" value="AAA"/>
    <property type="match status" value="1"/>
</dbReference>
<dbReference type="Proteomes" id="UP001596052">
    <property type="component" value="Unassembled WGS sequence"/>
</dbReference>
<sequence length="552" mass="60466">MYSNEAYLLEQLLETGQLSERDIQQAKTGLKPGESVVAVLVKSGAVSDEQIARTVAVSSGMEYVDLNGFEAHPSLKSLVPLDVAQKYKIAPLGMNGSTLQVAVADPFDFETLDALPHVLQPDIEYYCSTPALIKTVQSNIYGNDAILGITTKGGDPSTSSDADAPVIKLVQNLLMEAFKQKASDIHVEPLEKDIRIRYRMDGVLVDVEHHPKRLHSAIIGRLKIMTGSMQLDEKRIPQDGRIQMHFNDKEIDMRVSIIPTNNGESVVMRVLDKSSLKLGLVDLGFLSDDQAAFEQLITLPDGIILVTGPTGSGKTTTLYACLNYINRPDRKIITVEDPVEYELAGINQVMVKEDVGMTFAAALRAMLRQAPNIIMLGEIRDLETASIAIQASLTGHLVFSTLHTNDAPSAVARLTDIGVKPFLTASAVRAIEAQRLVRKLCPDCKQPGKLSSHELRSLGLEAAQMAESTIMSSVGCSKCRQRGFRGRMSIVEIFKIDDEVRGMINQQLTTPQLRKRARELGMRTLREDGIRKVLSGLTTAEEVIEATMADAD</sequence>
<evidence type="ECO:0000256" key="3">
    <source>
        <dbReference type="ARBA" id="ARBA00022840"/>
    </source>
</evidence>
<dbReference type="RefSeq" id="WP_377170713.1">
    <property type="nucleotide sequence ID" value="NZ_JBHSMQ010000010.1"/>
</dbReference>
<dbReference type="SUPFAM" id="SSF52540">
    <property type="entry name" value="P-loop containing nucleoside triphosphate hydrolases"/>
    <property type="match status" value="1"/>
</dbReference>
<reference evidence="6" key="1">
    <citation type="journal article" date="2019" name="Int. J. Syst. Evol. Microbiol.">
        <title>The Global Catalogue of Microorganisms (GCM) 10K type strain sequencing project: providing services to taxonomists for standard genome sequencing and annotation.</title>
        <authorList>
            <consortium name="The Broad Institute Genomics Platform"/>
            <consortium name="The Broad Institute Genome Sequencing Center for Infectious Disease"/>
            <person name="Wu L."/>
            <person name="Ma J."/>
        </authorList>
    </citation>
    <scope>NUCLEOTIDE SEQUENCE [LARGE SCALE GENOMIC DNA]</scope>
    <source>
        <strain evidence="6">CGMCC 4.1469</strain>
    </source>
</reference>
<evidence type="ECO:0000313" key="5">
    <source>
        <dbReference type="EMBL" id="MFC5457423.1"/>
    </source>
</evidence>
<evidence type="ECO:0000259" key="4">
    <source>
        <dbReference type="SMART" id="SM00382"/>
    </source>
</evidence>
<dbReference type="Gene3D" id="3.30.300.160">
    <property type="entry name" value="Type II secretion system, protein E, N-terminal domain"/>
    <property type="match status" value="1"/>
</dbReference>
<dbReference type="Pfam" id="PF05157">
    <property type="entry name" value="MshEN"/>
    <property type="match status" value="1"/>
</dbReference>
<comment type="similarity">
    <text evidence="1">Belongs to the GSP E family.</text>
</comment>
<organism evidence="5 6">
    <name type="scientific">Prosthecobacter fluviatilis</name>
    <dbReference type="NCBI Taxonomy" id="445931"/>
    <lineage>
        <taxon>Bacteria</taxon>
        <taxon>Pseudomonadati</taxon>
        <taxon>Verrucomicrobiota</taxon>
        <taxon>Verrucomicrobiia</taxon>
        <taxon>Verrucomicrobiales</taxon>
        <taxon>Verrucomicrobiaceae</taxon>
        <taxon>Prosthecobacter</taxon>
    </lineage>
</organism>
<name>A0ABW0KV52_9BACT</name>
<dbReference type="InterPro" id="IPR027417">
    <property type="entry name" value="P-loop_NTPase"/>
</dbReference>
<dbReference type="SUPFAM" id="SSF160246">
    <property type="entry name" value="EspE N-terminal domain-like"/>
    <property type="match status" value="1"/>
</dbReference>
<dbReference type="InterPro" id="IPR037257">
    <property type="entry name" value="T2SS_E_N_sf"/>
</dbReference>
<proteinExistence type="inferred from homology"/>
<dbReference type="PANTHER" id="PTHR30258">
    <property type="entry name" value="TYPE II SECRETION SYSTEM PROTEIN GSPE-RELATED"/>
    <property type="match status" value="1"/>
</dbReference>
<dbReference type="CDD" id="cd01129">
    <property type="entry name" value="PulE-GspE-like"/>
    <property type="match status" value="1"/>
</dbReference>
<evidence type="ECO:0000256" key="1">
    <source>
        <dbReference type="ARBA" id="ARBA00006611"/>
    </source>
</evidence>
<comment type="caution">
    <text evidence="5">The sequence shown here is derived from an EMBL/GenBank/DDBJ whole genome shotgun (WGS) entry which is preliminary data.</text>
</comment>
<feature type="domain" description="AAA+ ATPase" evidence="4">
    <location>
        <begin position="300"/>
        <end position="423"/>
    </location>
</feature>
<dbReference type="InterPro" id="IPR003593">
    <property type="entry name" value="AAA+_ATPase"/>
</dbReference>
<dbReference type="InterPro" id="IPR001482">
    <property type="entry name" value="T2SS/T4SS_dom"/>
</dbReference>
<evidence type="ECO:0000313" key="6">
    <source>
        <dbReference type="Proteomes" id="UP001596052"/>
    </source>
</evidence>
<accession>A0ABW0KV52</accession>
<gene>
    <name evidence="5" type="ORF">ACFQDI_21325</name>
</gene>
<evidence type="ECO:0000256" key="2">
    <source>
        <dbReference type="ARBA" id="ARBA00022741"/>
    </source>
</evidence>
<dbReference type="Gene3D" id="3.30.450.90">
    <property type="match status" value="1"/>
</dbReference>
<protein>
    <submittedName>
        <fullName evidence="5">GspE/PulE family protein</fullName>
    </submittedName>
</protein>
<dbReference type="Gene3D" id="1.10.40.70">
    <property type="match status" value="1"/>
</dbReference>